<dbReference type="AlphaFoldDB" id="A0A6S7DYU3"/>
<feature type="domain" description="AbiEi antitoxin N-terminal" evidence="1">
    <location>
        <begin position="6"/>
        <end position="53"/>
    </location>
</feature>
<organism evidence="2 3">
    <name type="scientific">Achromobacter anxifer</name>
    <dbReference type="NCBI Taxonomy" id="1287737"/>
    <lineage>
        <taxon>Bacteria</taxon>
        <taxon>Pseudomonadati</taxon>
        <taxon>Pseudomonadota</taxon>
        <taxon>Betaproteobacteria</taxon>
        <taxon>Burkholderiales</taxon>
        <taxon>Alcaligenaceae</taxon>
        <taxon>Achromobacter</taxon>
    </lineage>
</organism>
<evidence type="ECO:0000313" key="3">
    <source>
        <dbReference type="Proteomes" id="UP000494117"/>
    </source>
</evidence>
<proteinExistence type="predicted"/>
<dbReference type="Pfam" id="PF13338">
    <property type="entry name" value="AbiEi_4"/>
    <property type="match status" value="1"/>
</dbReference>
<gene>
    <name evidence="2" type="ORF">LMG26858_02621</name>
</gene>
<accession>A0A6S7DYU3</accession>
<keyword evidence="3" id="KW-1185">Reference proteome</keyword>
<dbReference type="Proteomes" id="UP000494117">
    <property type="component" value="Unassembled WGS sequence"/>
</dbReference>
<dbReference type="EMBL" id="CADILG010000017">
    <property type="protein sequence ID" value="CAB3868918.1"/>
    <property type="molecule type" value="Genomic_DNA"/>
</dbReference>
<reference evidence="2 3" key="1">
    <citation type="submission" date="2020-04" db="EMBL/GenBank/DDBJ databases">
        <authorList>
            <person name="De Canck E."/>
        </authorList>
    </citation>
    <scope>NUCLEOTIDE SEQUENCE [LARGE SCALE GENOMIC DNA]</scope>
    <source>
        <strain evidence="2 3">LMG 26858</strain>
    </source>
</reference>
<dbReference type="RefSeq" id="WP_175207479.1">
    <property type="nucleotide sequence ID" value="NZ_CADILG010000017.1"/>
</dbReference>
<protein>
    <recommendedName>
        <fullName evidence="1">AbiEi antitoxin N-terminal domain-containing protein</fullName>
    </recommendedName>
</protein>
<dbReference type="InterPro" id="IPR025159">
    <property type="entry name" value="AbiEi_N"/>
</dbReference>
<evidence type="ECO:0000259" key="1">
    <source>
        <dbReference type="Pfam" id="PF13338"/>
    </source>
</evidence>
<evidence type="ECO:0000313" key="2">
    <source>
        <dbReference type="EMBL" id="CAB3868918.1"/>
    </source>
</evidence>
<name>A0A6S7DYU3_9BURK</name>
<sequence>MDTATDKLLALARKEGLIRARDLAPLGIARVTLTRAVRQGWLQRLGRGLYGLPSRRVSQHATLAEAAARLPKGVICLLSALRFHGLTTQAPHEVWIAIGNKSAAPGFDYPPLRVLRFSTIALSAGVEEHVVDGVPIRVTGVAKTVADCFKFRNKIGLDVALEALREAWHEKRMTSDEMWRHAQLCRVANVMRPYLESLE</sequence>